<evidence type="ECO:0000313" key="1">
    <source>
        <dbReference type="EMBL" id="KFD67177.1"/>
    </source>
</evidence>
<reference evidence="1" key="1">
    <citation type="journal article" date="2014" name="Nat. Genet.">
        <title>Genome and transcriptome of the porcine whipworm Trichuris suis.</title>
        <authorList>
            <person name="Jex A.R."/>
            <person name="Nejsum P."/>
            <person name="Schwarz E.M."/>
            <person name="Hu L."/>
            <person name="Young N.D."/>
            <person name="Hall R.S."/>
            <person name="Korhonen P.K."/>
            <person name="Liao S."/>
            <person name="Thamsborg S."/>
            <person name="Xia J."/>
            <person name="Xu P."/>
            <person name="Wang S."/>
            <person name="Scheerlinck J.P."/>
            <person name="Hofmann A."/>
            <person name="Sternberg P.W."/>
            <person name="Wang J."/>
            <person name="Gasser R.B."/>
        </authorList>
    </citation>
    <scope>NUCLEOTIDE SEQUENCE [LARGE SCALE GENOMIC DNA]</scope>
    <source>
        <strain evidence="1">DCEP-RM93F</strain>
    </source>
</reference>
<dbReference type="EMBL" id="KL367517">
    <property type="protein sequence ID" value="KFD67177.1"/>
    <property type="molecule type" value="Genomic_DNA"/>
</dbReference>
<sequence length="66" mass="7393">MHSLLCPFFAAEQPRRNALTIRQPIALKLKRIIALNDRQKIVGHILLTASTTGNANSGKLTLRRLM</sequence>
<dbReference type="Proteomes" id="UP000030758">
    <property type="component" value="Unassembled WGS sequence"/>
</dbReference>
<dbReference type="AlphaFoldDB" id="A0A085NCI1"/>
<accession>A0A085NCI1</accession>
<name>A0A085NCI1_9BILA</name>
<protein>
    <submittedName>
        <fullName evidence="1">Uncharacterized protein</fullName>
    </submittedName>
</protein>
<organism evidence="1">
    <name type="scientific">Trichuris suis</name>
    <name type="common">pig whipworm</name>
    <dbReference type="NCBI Taxonomy" id="68888"/>
    <lineage>
        <taxon>Eukaryota</taxon>
        <taxon>Metazoa</taxon>
        <taxon>Ecdysozoa</taxon>
        <taxon>Nematoda</taxon>
        <taxon>Enoplea</taxon>
        <taxon>Dorylaimia</taxon>
        <taxon>Trichinellida</taxon>
        <taxon>Trichuridae</taxon>
        <taxon>Trichuris</taxon>
    </lineage>
</organism>
<proteinExistence type="predicted"/>
<gene>
    <name evidence="1" type="ORF">M514_11694</name>
</gene>